<dbReference type="Proteomes" id="UP001215956">
    <property type="component" value="Unassembled WGS sequence"/>
</dbReference>
<dbReference type="PANTHER" id="PTHR38031">
    <property type="entry name" value="SULFUR CARRIER PROTEIN SLR0821-RELATED"/>
    <property type="match status" value="1"/>
</dbReference>
<reference evidence="1 2" key="1">
    <citation type="submission" date="2023-03" db="EMBL/GenBank/DDBJ databases">
        <title>Whole genome sequencing of Methanotrichaceae archaeon M04Ac.</title>
        <authorList>
            <person name="Khomyakova M.A."/>
            <person name="Merkel A.Y."/>
            <person name="Slobodkin A.I."/>
        </authorList>
    </citation>
    <scope>NUCLEOTIDE SEQUENCE [LARGE SCALE GENOMIC DNA]</scope>
    <source>
        <strain evidence="1 2">M04Ac</strain>
    </source>
</reference>
<accession>A0ABT5XFU7</accession>
<organism evidence="1 2">
    <name type="scientific">Candidatus Methanocrinis alkalitolerans</name>
    <dbReference type="NCBI Taxonomy" id="3033395"/>
    <lineage>
        <taxon>Archaea</taxon>
        <taxon>Methanobacteriati</taxon>
        <taxon>Methanobacteriota</taxon>
        <taxon>Stenosarchaea group</taxon>
        <taxon>Methanomicrobia</taxon>
        <taxon>Methanotrichales</taxon>
        <taxon>Methanotrichaceae</taxon>
        <taxon>Methanocrinis</taxon>
    </lineage>
</organism>
<evidence type="ECO:0000313" key="1">
    <source>
        <dbReference type="EMBL" id="MDF0593579.1"/>
    </source>
</evidence>
<dbReference type="NCBIfam" id="NF041918">
    <property type="entry name" value="SAMP1"/>
    <property type="match status" value="1"/>
</dbReference>
<keyword evidence="2" id="KW-1185">Reference proteome</keyword>
<dbReference type="InterPro" id="IPR010038">
    <property type="entry name" value="MoaD_arc-typ"/>
</dbReference>
<protein>
    <submittedName>
        <fullName evidence="1">MoaD/ThiS family protein</fullName>
    </submittedName>
</protein>
<name>A0ABT5XFU7_9EURY</name>
<dbReference type="InterPro" id="IPR016155">
    <property type="entry name" value="Mopterin_synth/thiamin_S_b"/>
</dbReference>
<proteinExistence type="predicted"/>
<dbReference type="Pfam" id="PF02597">
    <property type="entry name" value="ThiS"/>
    <property type="match status" value="1"/>
</dbReference>
<evidence type="ECO:0000313" key="2">
    <source>
        <dbReference type="Proteomes" id="UP001215956"/>
    </source>
</evidence>
<dbReference type="InterPro" id="IPR052045">
    <property type="entry name" value="Sulfur_Carrier/Prot_Modifier"/>
</dbReference>
<dbReference type="CDD" id="cd17040">
    <property type="entry name" value="Ubl_MoaD_like"/>
    <property type="match status" value="1"/>
</dbReference>
<dbReference type="SUPFAM" id="SSF54285">
    <property type="entry name" value="MoaD/ThiS"/>
    <property type="match status" value="1"/>
</dbReference>
<sequence length="91" mass="9805">MIMVKAFGRFRDPLGLEMKVDLAAGSTVSDLLETLASISSDLRDQIFDSSGQVREDVNVMVNGRHFLTLKGPQTHLSEGDEVALFPAVVGG</sequence>
<gene>
    <name evidence="1" type="ORF">P0O24_08290</name>
</gene>
<dbReference type="InterPro" id="IPR012675">
    <property type="entry name" value="Beta-grasp_dom_sf"/>
</dbReference>
<dbReference type="RefSeq" id="WP_316969284.1">
    <property type="nucleotide sequence ID" value="NZ_JARFPL010000024.1"/>
</dbReference>
<dbReference type="InterPro" id="IPR054834">
    <property type="entry name" value="SAMP1_3"/>
</dbReference>
<dbReference type="PANTHER" id="PTHR38031:SF1">
    <property type="entry name" value="SULFUR CARRIER PROTEIN CYSO"/>
    <property type="match status" value="1"/>
</dbReference>
<comment type="caution">
    <text evidence="1">The sequence shown here is derived from an EMBL/GenBank/DDBJ whole genome shotgun (WGS) entry which is preliminary data.</text>
</comment>
<dbReference type="EMBL" id="JARFPL010000024">
    <property type="protein sequence ID" value="MDF0593579.1"/>
    <property type="molecule type" value="Genomic_DNA"/>
</dbReference>
<dbReference type="InterPro" id="IPR003749">
    <property type="entry name" value="ThiS/MoaD-like"/>
</dbReference>
<dbReference type="Gene3D" id="3.10.20.30">
    <property type="match status" value="1"/>
</dbReference>
<dbReference type="NCBIfam" id="TIGR01687">
    <property type="entry name" value="moaD_arch"/>
    <property type="match status" value="1"/>
</dbReference>